<dbReference type="InterPro" id="IPR012317">
    <property type="entry name" value="Poly(ADP-ribose)pol_cat_dom"/>
</dbReference>
<dbReference type="Proteomes" id="UP000816034">
    <property type="component" value="Unassembled WGS sequence"/>
</dbReference>
<dbReference type="GO" id="GO:0003714">
    <property type="term" value="F:transcription corepressor activity"/>
    <property type="evidence" value="ECO:0007669"/>
    <property type="project" value="TreeGrafter"/>
</dbReference>
<dbReference type="GO" id="GO:0003950">
    <property type="term" value="F:NAD+ poly-ADP-ribosyltransferase activity"/>
    <property type="evidence" value="ECO:0007669"/>
    <property type="project" value="InterPro"/>
</dbReference>
<dbReference type="Gene3D" id="3.90.228.10">
    <property type="match status" value="1"/>
</dbReference>
<dbReference type="GeneID" id="68098163"/>
<evidence type="ECO:0000256" key="1">
    <source>
        <dbReference type="ARBA" id="ARBA00004123"/>
    </source>
</evidence>
<evidence type="ECO:0000256" key="5">
    <source>
        <dbReference type="ARBA" id="ARBA00023242"/>
    </source>
</evidence>
<sequence>MIQRPRSSSKPTTNTLIDFHALRDPVPLSNLSPRSLSEKLRESTDLSKINFKFLLFEIRVQAKADQAVISTLPTNNSQECHPLCVLFQLQKALATPNDTNTKLLNSNYTMSVEAAPELFIATPEITSHLPLYVLAINTEWSLNSHLDLYFKTVRQVFCEQEQEFFSEQNSSYDFEVMATQIHELLSDRLEKALLKLATRESKAISKSLLTFKGSNHIPVEMDHDEITKLNKELNTNDFTKNVLFSTPTPYNDFHTESVLHLHIPIPQNWESMNDLSTTLVKLKPTSNEYKFVKSLMDTTIQKHKGNVGGEFSQYLIRSITRIQNAKLYVKYFLKSQEYAHEKKQLELYLFHGCPEAVVDTIVE</sequence>
<dbReference type="GO" id="GO:0005634">
    <property type="term" value="C:nucleus"/>
    <property type="evidence" value="ECO:0007669"/>
    <property type="project" value="UniProtKB-SubCell"/>
</dbReference>
<dbReference type="RefSeq" id="XP_044547595.1">
    <property type="nucleotide sequence ID" value="XM_044695488.1"/>
</dbReference>
<gene>
    <name evidence="7" type="ORF">C9374_005708</name>
</gene>
<organism evidence="7 8">
    <name type="scientific">Naegleria lovaniensis</name>
    <name type="common">Amoeba</name>
    <dbReference type="NCBI Taxonomy" id="51637"/>
    <lineage>
        <taxon>Eukaryota</taxon>
        <taxon>Discoba</taxon>
        <taxon>Heterolobosea</taxon>
        <taxon>Tetramitia</taxon>
        <taxon>Eutetramitia</taxon>
        <taxon>Vahlkampfiidae</taxon>
        <taxon>Naegleria</taxon>
    </lineage>
</organism>
<dbReference type="PANTHER" id="PTHR14453:SF67">
    <property type="entry name" value="POLY [ADP-RIBOSE] POLYMERASE"/>
    <property type="match status" value="1"/>
</dbReference>
<keyword evidence="4" id="KW-0520">NAD</keyword>
<proteinExistence type="predicted"/>
<dbReference type="PROSITE" id="PS51059">
    <property type="entry name" value="PARP_CATALYTIC"/>
    <property type="match status" value="1"/>
</dbReference>
<dbReference type="EMBL" id="PYSW02000025">
    <property type="protein sequence ID" value="KAG2381916.1"/>
    <property type="molecule type" value="Genomic_DNA"/>
</dbReference>
<keyword evidence="2" id="KW-0328">Glycosyltransferase</keyword>
<dbReference type="AlphaFoldDB" id="A0AA88GJ21"/>
<comment type="caution">
    <text evidence="7">The sequence shown here is derived from an EMBL/GenBank/DDBJ whole genome shotgun (WGS) entry which is preliminary data.</text>
</comment>
<dbReference type="GO" id="GO:0010629">
    <property type="term" value="P:negative regulation of gene expression"/>
    <property type="evidence" value="ECO:0007669"/>
    <property type="project" value="TreeGrafter"/>
</dbReference>
<keyword evidence="3" id="KW-0808">Transferase</keyword>
<keyword evidence="8" id="KW-1185">Reference proteome</keyword>
<dbReference type="GO" id="GO:0005737">
    <property type="term" value="C:cytoplasm"/>
    <property type="evidence" value="ECO:0007669"/>
    <property type="project" value="TreeGrafter"/>
</dbReference>
<dbReference type="InterPro" id="IPR052056">
    <property type="entry name" value="Mono-ARTD/PARP"/>
</dbReference>
<evidence type="ECO:0000313" key="8">
    <source>
        <dbReference type="Proteomes" id="UP000816034"/>
    </source>
</evidence>
<keyword evidence="5" id="KW-0539">Nucleus</keyword>
<accession>A0AA88GJ21</accession>
<evidence type="ECO:0000256" key="4">
    <source>
        <dbReference type="ARBA" id="ARBA00023027"/>
    </source>
</evidence>
<evidence type="ECO:0000313" key="7">
    <source>
        <dbReference type="EMBL" id="KAG2381916.1"/>
    </source>
</evidence>
<evidence type="ECO:0000259" key="6">
    <source>
        <dbReference type="PROSITE" id="PS51059"/>
    </source>
</evidence>
<evidence type="ECO:0000256" key="2">
    <source>
        <dbReference type="ARBA" id="ARBA00022676"/>
    </source>
</evidence>
<dbReference type="PANTHER" id="PTHR14453">
    <property type="entry name" value="PARP/ZINC FINGER CCCH TYPE DOMAIN CONTAINING PROTEIN"/>
    <property type="match status" value="1"/>
</dbReference>
<name>A0AA88GJ21_NAELO</name>
<feature type="domain" description="PARP catalytic" evidence="6">
    <location>
        <begin position="263"/>
        <end position="363"/>
    </location>
</feature>
<evidence type="ECO:0000256" key="3">
    <source>
        <dbReference type="ARBA" id="ARBA00022679"/>
    </source>
</evidence>
<dbReference type="SUPFAM" id="SSF56399">
    <property type="entry name" value="ADP-ribosylation"/>
    <property type="match status" value="1"/>
</dbReference>
<comment type="subcellular location">
    <subcellularLocation>
        <location evidence="1">Nucleus</location>
    </subcellularLocation>
</comment>
<reference evidence="7 8" key="1">
    <citation type="journal article" date="2018" name="BMC Genomics">
        <title>The genome of Naegleria lovaniensis, the basis for a comparative approach to unravel pathogenicity factors of the human pathogenic amoeba N. fowleri.</title>
        <authorList>
            <person name="Liechti N."/>
            <person name="Schurch N."/>
            <person name="Bruggmann R."/>
            <person name="Wittwer M."/>
        </authorList>
    </citation>
    <scope>NUCLEOTIDE SEQUENCE [LARGE SCALE GENOMIC DNA]</scope>
    <source>
        <strain evidence="7 8">ATCC 30569</strain>
    </source>
</reference>
<protein>
    <recommendedName>
        <fullName evidence="6">PARP catalytic domain-containing protein</fullName>
    </recommendedName>
</protein>